<gene>
    <name evidence="4" type="primary">hipO</name>
    <name evidence="4" type="ORF">GCM10010145_44190</name>
</gene>
<dbReference type="Gene3D" id="3.30.70.360">
    <property type="match status" value="1"/>
</dbReference>
<evidence type="ECO:0000313" key="5">
    <source>
        <dbReference type="Proteomes" id="UP000620156"/>
    </source>
</evidence>
<dbReference type="SUPFAM" id="SSF53187">
    <property type="entry name" value="Zn-dependent exopeptidases"/>
    <property type="match status" value="1"/>
</dbReference>
<dbReference type="EMBL" id="BMQK01000010">
    <property type="protein sequence ID" value="GGQ69555.1"/>
    <property type="molecule type" value="Genomic_DNA"/>
</dbReference>
<protein>
    <submittedName>
        <fullName evidence="4">Hippurate hydrolase</fullName>
    </submittedName>
</protein>
<name>A0A918ETK7_9ACTN</name>
<evidence type="ECO:0000259" key="3">
    <source>
        <dbReference type="Pfam" id="PF07687"/>
    </source>
</evidence>
<reference evidence="4" key="1">
    <citation type="journal article" date="2014" name="Int. J. Syst. Evol. Microbiol.">
        <title>Complete genome sequence of Corynebacterium casei LMG S-19264T (=DSM 44701T), isolated from a smear-ripened cheese.</title>
        <authorList>
            <consortium name="US DOE Joint Genome Institute (JGI-PGF)"/>
            <person name="Walter F."/>
            <person name="Albersmeier A."/>
            <person name="Kalinowski J."/>
            <person name="Ruckert C."/>
        </authorList>
    </citation>
    <scope>NUCLEOTIDE SEQUENCE</scope>
    <source>
        <strain evidence="4">JCM 3131</strain>
    </source>
</reference>
<keyword evidence="2" id="KW-0479">Metal-binding</keyword>
<keyword evidence="5" id="KW-1185">Reference proteome</keyword>
<sequence length="424" mass="43313">MAAPSTETDLPGLPGLPGLASVYRDLHSHPELAFQETRTAALVAGRLRALGYDTTTAVGRTGVVGVLRNGDGPTVLLRADMDALPVQERTGLPYASTARGTDADGAEVPLMHACGHDMHVTCLLGAAAELAAHRSSWRGTALLVFQPAEETGDGARAMVDDGLYERFGRPDVVLGQHVAPLPAGTLGLHPGAAFAASDSLSVVLHGRGGHGSRPEATVDPVVMAAATVMRLQGIVSREVPGSSTAVLTVGSLHAGTRGNVIADRAELRLSVRTFDTVVRETVLAAVERVVRAEAAASAAPRDPDITLTQSFPAVVNDPEAAAFVARALTDGPGPGLPIVDPGPVTGSEDVGILASAAGAPCVYWLLGGADPRPFADAGNDPAALADVTRGLPSNHSPSFAPVVEPTLTTGVGALVTAARAYMPR</sequence>
<dbReference type="RefSeq" id="WP_189218597.1">
    <property type="nucleotide sequence ID" value="NZ_BMQK01000010.1"/>
</dbReference>
<proteinExistence type="predicted"/>
<dbReference type="PIRSF" id="PIRSF005962">
    <property type="entry name" value="Pept_M20D_amidohydro"/>
    <property type="match status" value="1"/>
</dbReference>
<accession>A0A918ETK7</accession>
<evidence type="ECO:0000256" key="2">
    <source>
        <dbReference type="PIRSR" id="PIRSR005962-1"/>
    </source>
</evidence>
<keyword evidence="1 4" id="KW-0378">Hydrolase</keyword>
<feature type="domain" description="Peptidase M20 dimerisation" evidence="3">
    <location>
        <begin position="201"/>
        <end position="295"/>
    </location>
</feature>
<dbReference type="GO" id="GO:0019877">
    <property type="term" value="P:diaminopimelate biosynthetic process"/>
    <property type="evidence" value="ECO:0007669"/>
    <property type="project" value="UniProtKB-ARBA"/>
</dbReference>
<dbReference type="GO" id="GO:0046872">
    <property type="term" value="F:metal ion binding"/>
    <property type="evidence" value="ECO:0007669"/>
    <property type="project" value="UniProtKB-KW"/>
</dbReference>
<dbReference type="InterPro" id="IPR017439">
    <property type="entry name" value="Amidohydrolase"/>
</dbReference>
<comment type="cofactor">
    <cofactor evidence="2">
        <name>Mn(2+)</name>
        <dbReference type="ChEBI" id="CHEBI:29035"/>
    </cofactor>
    <text evidence="2">The Mn(2+) ion enhances activity.</text>
</comment>
<evidence type="ECO:0000256" key="1">
    <source>
        <dbReference type="ARBA" id="ARBA00022801"/>
    </source>
</evidence>
<dbReference type="Pfam" id="PF07687">
    <property type="entry name" value="M20_dimer"/>
    <property type="match status" value="1"/>
</dbReference>
<dbReference type="Gene3D" id="3.40.630.10">
    <property type="entry name" value="Zn peptidases"/>
    <property type="match status" value="1"/>
</dbReference>
<dbReference type="SUPFAM" id="SSF55031">
    <property type="entry name" value="Bacterial exopeptidase dimerisation domain"/>
    <property type="match status" value="1"/>
</dbReference>
<feature type="binding site" evidence="2">
    <location>
        <position position="116"/>
    </location>
    <ligand>
        <name>Mn(2+)</name>
        <dbReference type="ChEBI" id="CHEBI:29035"/>
        <label>2</label>
    </ligand>
</feature>
<feature type="binding site" evidence="2">
    <location>
        <position position="177"/>
    </location>
    <ligand>
        <name>Mn(2+)</name>
        <dbReference type="ChEBI" id="CHEBI:29035"/>
        <label>2</label>
    </ligand>
</feature>
<keyword evidence="2" id="KW-0464">Manganese</keyword>
<dbReference type="AlphaFoldDB" id="A0A918ETK7"/>
<organism evidence="4 5">
    <name type="scientific">Streptomyces ruber</name>
    <dbReference type="NCBI Taxonomy" id="83378"/>
    <lineage>
        <taxon>Bacteria</taxon>
        <taxon>Bacillati</taxon>
        <taxon>Actinomycetota</taxon>
        <taxon>Actinomycetes</taxon>
        <taxon>Kitasatosporales</taxon>
        <taxon>Streptomycetaceae</taxon>
        <taxon>Streptomyces</taxon>
    </lineage>
</organism>
<dbReference type="InterPro" id="IPR036264">
    <property type="entry name" value="Bact_exopeptidase_dim_dom"/>
</dbReference>
<evidence type="ECO:0000313" key="4">
    <source>
        <dbReference type="EMBL" id="GGQ69555.1"/>
    </source>
</evidence>
<comment type="caution">
    <text evidence="4">The sequence shown here is derived from an EMBL/GenBank/DDBJ whole genome shotgun (WGS) entry which is preliminary data.</text>
</comment>
<dbReference type="InterPro" id="IPR011650">
    <property type="entry name" value="Peptidase_M20_dimer"/>
</dbReference>
<dbReference type="PANTHER" id="PTHR11014:SF63">
    <property type="entry name" value="METALLOPEPTIDASE, PUTATIVE (AFU_ORTHOLOGUE AFUA_6G09600)-RELATED"/>
    <property type="match status" value="1"/>
</dbReference>
<dbReference type="FunFam" id="3.30.70.360:FF:000001">
    <property type="entry name" value="N-acetyldiaminopimelate deacetylase"/>
    <property type="match status" value="1"/>
</dbReference>
<dbReference type="NCBIfam" id="TIGR01891">
    <property type="entry name" value="amidohydrolases"/>
    <property type="match status" value="1"/>
</dbReference>
<dbReference type="Proteomes" id="UP000620156">
    <property type="component" value="Unassembled WGS sequence"/>
</dbReference>
<reference evidence="4" key="2">
    <citation type="submission" date="2020-09" db="EMBL/GenBank/DDBJ databases">
        <authorList>
            <person name="Sun Q."/>
            <person name="Ohkuma M."/>
        </authorList>
    </citation>
    <scope>NUCLEOTIDE SEQUENCE</scope>
    <source>
        <strain evidence="4">JCM 3131</strain>
    </source>
</reference>
<dbReference type="GO" id="GO:0050118">
    <property type="term" value="F:N-acetyldiaminopimelate deacetylase activity"/>
    <property type="evidence" value="ECO:0007669"/>
    <property type="project" value="UniProtKB-ARBA"/>
</dbReference>
<feature type="binding site" evidence="2">
    <location>
        <position position="150"/>
    </location>
    <ligand>
        <name>Mn(2+)</name>
        <dbReference type="ChEBI" id="CHEBI:29035"/>
        <label>2</label>
    </ligand>
</feature>
<dbReference type="Pfam" id="PF01546">
    <property type="entry name" value="Peptidase_M20"/>
    <property type="match status" value="1"/>
</dbReference>
<feature type="binding site" evidence="2">
    <location>
        <position position="114"/>
    </location>
    <ligand>
        <name>Mn(2+)</name>
        <dbReference type="ChEBI" id="CHEBI:29035"/>
        <label>2</label>
    </ligand>
</feature>
<dbReference type="InterPro" id="IPR002933">
    <property type="entry name" value="Peptidase_M20"/>
</dbReference>
<dbReference type="PANTHER" id="PTHR11014">
    <property type="entry name" value="PEPTIDASE M20 FAMILY MEMBER"/>
    <property type="match status" value="1"/>
</dbReference>